<gene>
    <name evidence="2" type="ORF">I350_01754</name>
</gene>
<protein>
    <recommendedName>
        <fullName evidence="1">NmrA-like domain-containing protein</fullName>
    </recommendedName>
</protein>
<sequence>MVNVFLTGASGFVGSHVTPVLLAAGHKLTALARSDASAKKLKDQGVTVIRGTLEDTEVLEKAAAASDGVIHLGFIHDFTNMPYAIKVELAAIEAFGKGLKGTNKPLIITSGLIGSSPAPTELTPALTTGRGQAEHFVLALASSGIRSQVIRLPPTTHGDSDQGFLTFYIQHSKKAGFAGYLGDVENHWPAVHVKDAAELYKLALENATGSLKGGRWRSFQKIASVVAKHLGISTKSLTPQEAETAYLWMGHIISMDAVATSELTRERTGWEPKEKALLKDIEESEWYFAEGSAPKSCPFWKVQLSKASGLYAVQDSGVPPKSIAETVARRLGIPTKSLMMEEAIEHYVWFAQVFLTRDMVASRELTKSWLDWAPEAKGLLEDIKGSEWYFSPEAVSMF</sequence>
<dbReference type="CDD" id="cd05262">
    <property type="entry name" value="SDR_a7"/>
    <property type="match status" value="1"/>
</dbReference>
<evidence type="ECO:0000313" key="3">
    <source>
        <dbReference type="Proteomes" id="UP000095149"/>
    </source>
</evidence>
<name>A0A1E3KDI6_9TREE</name>
<dbReference type="PANTHER" id="PTHR48079">
    <property type="entry name" value="PROTEIN YEEZ"/>
    <property type="match status" value="1"/>
</dbReference>
<dbReference type="Gene3D" id="3.40.50.720">
    <property type="entry name" value="NAD(P)-binding Rossmann-like Domain"/>
    <property type="match status" value="1"/>
</dbReference>
<dbReference type="Pfam" id="PF05368">
    <property type="entry name" value="NmrA"/>
    <property type="match status" value="1"/>
</dbReference>
<evidence type="ECO:0000259" key="1">
    <source>
        <dbReference type="Pfam" id="PF05368"/>
    </source>
</evidence>
<accession>A0A1E3KDI6</accession>
<feature type="domain" description="NmrA-like" evidence="1">
    <location>
        <begin position="4"/>
        <end position="71"/>
    </location>
</feature>
<dbReference type="InterPro" id="IPR008030">
    <property type="entry name" value="NmrA-like"/>
</dbReference>
<organism evidence="2 3">
    <name type="scientific">Cryptococcus amylolentus CBS 6273</name>
    <dbReference type="NCBI Taxonomy" id="1296118"/>
    <lineage>
        <taxon>Eukaryota</taxon>
        <taxon>Fungi</taxon>
        <taxon>Dikarya</taxon>
        <taxon>Basidiomycota</taxon>
        <taxon>Agaricomycotina</taxon>
        <taxon>Tremellomycetes</taxon>
        <taxon>Tremellales</taxon>
        <taxon>Cryptococcaceae</taxon>
        <taxon>Cryptococcus</taxon>
    </lineage>
</organism>
<dbReference type="SUPFAM" id="SSF51735">
    <property type="entry name" value="NAD(P)-binding Rossmann-fold domains"/>
    <property type="match status" value="1"/>
</dbReference>
<proteinExistence type="predicted"/>
<dbReference type="EMBL" id="MEKH01000002">
    <property type="protein sequence ID" value="ODO11151.1"/>
    <property type="molecule type" value="Genomic_DNA"/>
</dbReference>
<dbReference type="PANTHER" id="PTHR48079:SF9">
    <property type="entry name" value="PUTATIVE-RELATED"/>
    <property type="match status" value="1"/>
</dbReference>
<comment type="caution">
    <text evidence="2">The sequence shown here is derived from an EMBL/GenBank/DDBJ whole genome shotgun (WGS) entry which is preliminary data.</text>
</comment>
<dbReference type="Proteomes" id="UP000095149">
    <property type="component" value="Unassembled WGS sequence"/>
</dbReference>
<evidence type="ECO:0000313" key="2">
    <source>
        <dbReference type="EMBL" id="ODO11151.1"/>
    </source>
</evidence>
<dbReference type="GO" id="GO:0005737">
    <property type="term" value="C:cytoplasm"/>
    <property type="evidence" value="ECO:0007669"/>
    <property type="project" value="TreeGrafter"/>
</dbReference>
<dbReference type="GO" id="GO:0004029">
    <property type="term" value="F:aldehyde dehydrogenase (NAD+) activity"/>
    <property type="evidence" value="ECO:0007669"/>
    <property type="project" value="TreeGrafter"/>
</dbReference>
<dbReference type="AlphaFoldDB" id="A0A1E3KDI6"/>
<reference evidence="2 3" key="1">
    <citation type="submission" date="2016-06" db="EMBL/GenBank/DDBJ databases">
        <title>Evolution of pathogenesis and genome organization in the Tremellales.</title>
        <authorList>
            <person name="Cuomo C."/>
            <person name="Litvintseva A."/>
            <person name="Heitman J."/>
            <person name="Chen Y."/>
            <person name="Sun S."/>
            <person name="Springer D."/>
            <person name="Dromer F."/>
            <person name="Young S."/>
            <person name="Zeng Q."/>
            <person name="Chapman S."/>
            <person name="Gujja S."/>
            <person name="Saif S."/>
            <person name="Birren B."/>
        </authorList>
    </citation>
    <scope>NUCLEOTIDE SEQUENCE [LARGE SCALE GENOMIC DNA]</scope>
    <source>
        <strain evidence="2 3">CBS 6273</strain>
    </source>
</reference>
<dbReference type="InterPro" id="IPR051783">
    <property type="entry name" value="NAD(P)-dependent_oxidoreduct"/>
</dbReference>
<dbReference type="InterPro" id="IPR036291">
    <property type="entry name" value="NAD(P)-bd_dom_sf"/>
</dbReference>